<comment type="caution">
    <text evidence="1">The sequence shown here is derived from an EMBL/GenBank/DDBJ whole genome shotgun (WGS) entry which is preliminary data.</text>
</comment>
<dbReference type="PANTHER" id="PTHR46700:SF1">
    <property type="entry name" value="ARM REPEAT SUPERFAMILY PROTEIN"/>
    <property type="match status" value="1"/>
</dbReference>
<dbReference type="Proteomes" id="UP000797356">
    <property type="component" value="Chromosome 6"/>
</dbReference>
<keyword evidence="2" id="KW-1185">Reference proteome</keyword>
<dbReference type="SUPFAM" id="SSF48371">
    <property type="entry name" value="ARM repeat"/>
    <property type="match status" value="1"/>
</dbReference>
<evidence type="ECO:0000313" key="1">
    <source>
        <dbReference type="EMBL" id="KAG1347895.1"/>
    </source>
</evidence>
<dbReference type="InterPro" id="IPR011989">
    <property type="entry name" value="ARM-like"/>
</dbReference>
<evidence type="ECO:0000313" key="2">
    <source>
        <dbReference type="Proteomes" id="UP000797356"/>
    </source>
</evidence>
<name>A0A8K0ID82_COCNU</name>
<dbReference type="Gene3D" id="1.25.10.10">
    <property type="entry name" value="Leucine-rich Repeat Variant"/>
    <property type="match status" value="1"/>
</dbReference>
<dbReference type="InterPro" id="IPR016024">
    <property type="entry name" value="ARM-type_fold"/>
</dbReference>
<organism evidence="1 2">
    <name type="scientific">Cocos nucifera</name>
    <name type="common">Coconut palm</name>
    <dbReference type="NCBI Taxonomy" id="13894"/>
    <lineage>
        <taxon>Eukaryota</taxon>
        <taxon>Viridiplantae</taxon>
        <taxon>Streptophyta</taxon>
        <taxon>Embryophyta</taxon>
        <taxon>Tracheophyta</taxon>
        <taxon>Spermatophyta</taxon>
        <taxon>Magnoliopsida</taxon>
        <taxon>Liliopsida</taxon>
        <taxon>Arecaceae</taxon>
        <taxon>Arecoideae</taxon>
        <taxon>Cocoseae</taxon>
        <taxon>Attaleinae</taxon>
        <taxon>Cocos</taxon>
    </lineage>
</organism>
<dbReference type="OrthoDB" id="7537227at2759"/>
<reference evidence="1" key="2">
    <citation type="submission" date="2019-07" db="EMBL/GenBank/DDBJ databases">
        <authorList>
            <person name="Yang Y."/>
            <person name="Bocs S."/>
            <person name="Baudouin L."/>
        </authorList>
    </citation>
    <scope>NUCLEOTIDE SEQUENCE</scope>
    <source>
        <tissue evidence="1">Spear leaf of Hainan Tall coconut</tissue>
    </source>
</reference>
<proteinExistence type="predicted"/>
<reference evidence="1" key="1">
    <citation type="journal article" date="2017" name="Gigascience">
        <title>The genome draft of coconut (Cocos nucifera).</title>
        <authorList>
            <person name="Xiao Y."/>
            <person name="Xu P."/>
            <person name="Fan H."/>
            <person name="Baudouin L."/>
            <person name="Xia W."/>
            <person name="Bocs S."/>
            <person name="Xu J."/>
            <person name="Li Q."/>
            <person name="Guo A."/>
            <person name="Zhou L."/>
            <person name="Li J."/>
            <person name="Wu Y."/>
            <person name="Ma Z."/>
            <person name="Armero A."/>
            <person name="Issali A.E."/>
            <person name="Liu N."/>
            <person name="Peng M."/>
            <person name="Yang Y."/>
        </authorList>
    </citation>
    <scope>NUCLEOTIDE SEQUENCE</scope>
    <source>
        <tissue evidence="1">Spear leaf of Hainan Tall coconut</tissue>
    </source>
</reference>
<dbReference type="EMBL" id="CM017877">
    <property type="protein sequence ID" value="KAG1347895.1"/>
    <property type="molecule type" value="Genomic_DNA"/>
</dbReference>
<dbReference type="PANTHER" id="PTHR46700">
    <property type="entry name" value="ARM REPEAT SUPERFAMILY PROTEIN"/>
    <property type="match status" value="1"/>
</dbReference>
<gene>
    <name evidence="1" type="ORF">COCNU_06G017240</name>
</gene>
<dbReference type="AlphaFoldDB" id="A0A8K0ID82"/>
<protein>
    <submittedName>
        <fullName evidence="1">Putative U-box domain-containing protein 13</fullName>
    </submittedName>
</protein>
<accession>A0A8K0ID82</accession>
<sequence length="141" mass="14255">MLGAIPPLVGMLDSPDIDFQISALYALLILGIGNDLNKVAVVKAGAVHKMLSLIELGSSLLVSEAIIVNFLGLTALDSNKPIIGSSGAIPFLVGAFKNPSATARGGGSSQARHDALQALFNLSIAAANTPTSSMPTSSPAS</sequence>